<evidence type="ECO:0000313" key="8">
    <source>
        <dbReference type="EMBL" id="SCY51237.1"/>
    </source>
</evidence>
<keyword evidence="5 7" id="KW-1133">Transmembrane helix</keyword>
<accession>A0A0P9C652</accession>
<feature type="transmembrane region" description="Helical" evidence="7">
    <location>
        <begin position="42"/>
        <end position="59"/>
    </location>
</feature>
<dbReference type="Pfam" id="PF01891">
    <property type="entry name" value="CbiM"/>
    <property type="match status" value="1"/>
</dbReference>
<proteinExistence type="predicted"/>
<dbReference type="GO" id="GO:0000041">
    <property type="term" value="P:transition metal ion transport"/>
    <property type="evidence" value="ECO:0007669"/>
    <property type="project" value="InterPro"/>
</dbReference>
<reference evidence="9" key="1">
    <citation type="submission" date="2016-10" db="EMBL/GenBank/DDBJ databases">
        <authorList>
            <person name="Varghese N."/>
        </authorList>
    </citation>
    <scope>NUCLEOTIDE SEQUENCE [LARGE SCALE GENOMIC DNA]</scope>
    <source>
        <strain evidence="9">HL 19</strain>
    </source>
</reference>
<evidence type="ECO:0000256" key="1">
    <source>
        <dbReference type="ARBA" id="ARBA00004651"/>
    </source>
</evidence>
<comment type="subcellular location">
    <subcellularLocation>
        <location evidence="1">Cell membrane</location>
        <topology evidence="1">Multi-pass membrane protein</topology>
    </subcellularLocation>
</comment>
<feature type="transmembrane region" description="Helical" evidence="7">
    <location>
        <begin position="71"/>
        <end position="98"/>
    </location>
</feature>
<feature type="transmembrane region" description="Helical" evidence="7">
    <location>
        <begin position="110"/>
        <end position="129"/>
    </location>
</feature>
<gene>
    <name evidence="8" type="ORF">SAMN05661077_2361</name>
</gene>
<dbReference type="AlphaFoldDB" id="A0A0P9C652"/>
<feature type="transmembrane region" description="Helical" evidence="7">
    <location>
        <begin position="182"/>
        <end position="207"/>
    </location>
</feature>
<keyword evidence="9" id="KW-1185">Reference proteome</keyword>
<feature type="transmembrane region" description="Helical" evidence="7">
    <location>
        <begin position="12"/>
        <end position="30"/>
    </location>
</feature>
<evidence type="ECO:0000313" key="9">
    <source>
        <dbReference type="Proteomes" id="UP000183104"/>
    </source>
</evidence>
<evidence type="ECO:0000256" key="2">
    <source>
        <dbReference type="ARBA" id="ARBA00022448"/>
    </source>
</evidence>
<dbReference type="InterPro" id="IPR002751">
    <property type="entry name" value="CbiM/NikMN"/>
</dbReference>
<dbReference type="GO" id="GO:0005886">
    <property type="term" value="C:plasma membrane"/>
    <property type="evidence" value="ECO:0007669"/>
    <property type="project" value="UniProtKB-SubCell"/>
</dbReference>
<dbReference type="Proteomes" id="UP000183104">
    <property type="component" value="Unassembled WGS sequence"/>
</dbReference>
<evidence type="ECO:0000256" key="5">
    <source>
        <dbReference type="ARBA" id="ARBA00022989"/>
    </source>
</evidence>
<organism evidence="8 9">
    <name type="scientific">Thiohalorhabdus denitrificans</name>
    <dbReference type="NCBI Taxonomy" id="381306"/>
    <lineage>
        <taxon>Bacteria</taxon>
        <taxon>Pseudomonadati</taxon>
        <taxon>Pseudomonadota</taxon>
        <taxon>Gammaproteobacteria</taxon>
        <taxon>Thiohalorhabdales</taxon>
        <taxon>Thiohalorhabdaceae</taxon>
        <taxon>Thiohalorhabdus</taxon>
    </lineage>
</organism>
<feature type="transmembrane region" description="Helical" evidence="7">
    <location>
        <begin position="141"/>
        <end position="170"/>
    </location>
</feature>
<dbReference type="Gene3D" id="1.10.1760.20">
    <property type="match status" value="1"/>
</dbReference>
<keyword evidence="4 7" id="KW-0812">Transmembrane</keyword>
<dbReference type="OrthoDB" id="5297929at2"/>
<protein>
    <submittedName>
        <fullName evidence="8">Uncharacterized membrane protein</fullName>
    </submittedName>
</protein>
<dbReference type="STRING" id="381306.AN478_05095"/>
<dbReference type="RefSeq" id="WP_054965546.1">
    <property type="nucleotide sequence ID" value="NZ_FMUN01000006.1"/>
</dbReference>
<evidence type="ECO:0000256" key="7">
    <source>
        <dbReference type="SAM" id="Phobius"/>
    </source>
</evidence>
<sequence>MDLPDGLLPTSWVLGSHLLFAFLLAGLVRTAPWRNLANRPDLALVFAGFLAGVVFLWTARAGIPQNPGLNLHLLGAAILTLAFGWPLALLGLIIVLLITTFLGNSGWETFSLNALLLAGVPVLVAAGVHQFVHRRLPNHPFVYIFVSAFLGGALTMGALAAVSGAVLSLSGTYGVEALVREYLRYFPLLIFPEAFLTGGILAILVVYRPEWVATFDDEAYIKGK</sequence>
<keyword evidence="3" id="KW-1003">Cell membrane</keyword>
<name>A0A0P9C652_9GAMM</name>
<evidence type="ECO:0000256" key="4">
    <source>
        <dbReference type="ARBA" id="ARBA00022692"/>
    </source>
</evidence>
<evidence type="ECO:0000256" key="6">
    <source>
        <dbReference type="ARBA" id="ARBA00023136"/>
    </source>
</evidence>
<keyword evidence="2" id="KW-0813">Transport</keyword>
<evidence type="ECO:0000256" key="3">
    <source>
        <dbReference type="ARBA" id="ARBA00022475"/>
    </source>
</evidence>
<keyword evidence="6 7" id="KW-0472">Membrane</keyword>
<dbReference type="EMBL" id="FMUN01000006">
    <property type="protein sequence ID" value="SCY51237.1"/>
    <property type="molecule type" value="Genomic_DNA"/>
</dbReference>